<evidence type="ECO:0000256" key="1">
    <source>
        <dbReference type="PROSITE-ProRule" id="PRU00285"/>
    </source>
</evidence>
<feature type="domain" description="SHSP" evidence="2">
    <location>
        <begin position="87"/>
        <end position="173"/>
    </location>
</feature>
<dbReference type="SUPFAM" id="SSF49764">
    <property type="entry name" value="HSP20-like chaperones"/>
    <property type="match status" value="1"/>
</dbReference>
<comment type="similarity">
    <text evidence="1">Belongs to the small heat shock protein (HSP20) family.</text>
</comment>
<dbReference type="InterPro" id="IPR002068">
    <property type="entry name" value="A-crystallin/Hsp20_dom"/>
</dbReference>
<dbReference type="InterPro" id="IPR008978">
    <property type="entry name" value="HSP20-like_chaperone"/>
</dbReference>
<dbReference type="EMBL" id="BSRI01000002">
    <property type="protein sequence ID" value="GLV59266.1"/>
    <property type="molecule type" value="Genomic_DNA"/>
</dbReference>
<dbReference type="RefSeq" id="WP_338255847.1">
    <property type="nucleotide sequence ID" value="NZ_BSRI01000002.1"/>
</dbReference>
<comment type="caution">
    <text evidence="3">The sequence shown here is derived from an EMBL/GenBank/DDBJ whole genome shotgun (WGS) entry which is preliminary data.</text>
</comment>
<protein>
    <recommendedName>
        <fullName evidence="2">SHSP domain-containing protein</fullName>
    </recommendedName>
</protein>
<name>A0ABQ6FY96_9CHLR</name>
<organism evidence="3 4">
    <name type="scientific">Dictyobacter halimunensis</name>
    <dbReference type="NCBI Taxonomy" id="3026934"/>
    <lineage>
        <taxon>Bacteria</taxon>
        <taxon>Bacillati</taxon>
        <taxon>Chloroflexota</taxon>
        <taxon>Ktedonobacteria</taxon>
        <taxon>Ktedonobacterales</taxon>
        <taxon>Dictyobacteraceae</taxon>
        <taxon>Dictyobacter</taxon>
    </lineage>
</organism>
<dbReference type="Gene3D" id="2.60.40.790">
    <property type="match status" value="1"/>
</dbReference>
<evidence type="ECO:0000259" key="2">
    <source>
        <dbReference type="PROSITE" id="PS01031"/>
    </source>
</evidence>
<evidence type="ECO:0000313" key="3">
    <source>
        <dbReference type="EMBL" id="GLV59266.1"/>
    </source>
</evidence>
<sequence>MKKQHQKEGEDKSANGQGSFMGFFRGLESLLNTVITLEEGAQEKKYEGEASDPSGRLKTGFSLSVKTIGAATTPSAESARVVTRKPEVEAEPEPFVDFFNEQDHVRIIAELPGIEEENIHTEIHGDILILSISGNRRAYSKEIVLPEGTDVGTLTRKYTNGILEIRMDKTHHG</sequence>
<gene>
    <name evidence="3" type="ORF">KDH_60930</name>
</gene>
<dbReference type="PROSITE" id="PS01031">
    <property type="entry name" value="SHSP"/>
    <property type="match status" value="1"/>
</dbReference>
<dbReference type="Proteomes" id="UP001344906">
    <property type="component" value="Unassembled WGS sequence"/>
</dbReference>
<reference evidence="3 4" key="1">
    <citation type="submission" date="2023-02" db="EMBL/GenBank/DDBJ databases">
        <title>Dictyobacter halimunensis sp. nov., a new member of the class Ktedonobacteria from forest soil in a geothermal area.</title>
        <authorList>
            <person name="Rachmania M.K."/>
            <person name="Ningsih F."/>
            <person name="Sakai Y."/>
            <person name="Yabe S."/>
            <person name="Yokota A."/>
            <person name="Sjamsuridzal W."/>
        </authorList>
    </citation>
    <scope>NUCLEOTIDE SEQUENCE [LARGE SCALE GENOMIC DNA]</scope>
    <source>
        <strain evidence="3 4">S3.2.2.5</strain>
    </source>
</reference>
<proteinExistence type="inferred from homology"/>
<accession>A0ABQ6FY96</accession>
<evidence type="ECO:0000313" key="4">
    <source>
        <dbReference type="Proteomes" id="UP001344906"/>
    </source>
</evidence>
<keyword evidence="4" id="KW-1185">Reference proteome</keyword>
<dbReference type="CDD" id="cd06464">
    <property type="entry name" value="ACD_sHsps-like"/>
    <property type="match status" value="1"/>
</dbReference>